<evidence type="ECO:0000313" key="2">
    <source>
        <dbReference type="Proteomes" id="UP000464086"/>
    </source>
</evidence>
<protein>
    <submittedName>
        <fullName evidence="1">Uncharacterized protein</fullName>
    </submittedName>
</protein>
<organism evidence="1 2">
    <name type="scientific">Sphingobium yanoikuyae</name>
    <name type="common">Sphingomonas yanoikuyae</name>
    <dbReference type="NCBI Taxonomy" id="13690"/>
    <lineage>
        <taxon>Bacteria</taxon>
        <taxon>Pseudomonadati</taxon>
        <taxon>Pseudomonadota</taxon>
        <taxon>Alphaproteobacteria</taxon>
        <taxon>Sphingomonadales</taxon>
        <taxon>Sphingomonadaceae</taxon>
        <taxon>Sphingobium</taxon>
    </lineage>
</organism>
<dbReference type="Proteomes" id="UP000464086">
    <property type="component" value="Chromosome"/>
</dbReference>
<dbReference type="RefSeq" id="WP_159366225.1">
    <property type="nucleotide sequence ID" value="NZ_CP047218.1"/>
</dbReference>
<evidence type="ECO:0000313" key="1">
    <source>
        <dbReference type="EMBL" id="QHD67168.1"/>
    </source>
</evidence>
<reference evidence="1 2" key="1">
    <citation type="submission" date="2019-12" db="EMBL/GenBank/DDBJ databases">
        <title>Functional and genomic insights into the Sphingobium yanoikuyae YC-JY1, a bacterium efficiently degrading bisphenol A.</title>
        <authorList>
            <person name="Jia Y."/>
            <person name="Li X."/>
            <person name="Wang J."/>
            <person name="Eltoukhy A."/>
            <person name="Lamraoui I."/>
            <person name="Yan Y."/>
        </authorList>
    </citation>
    <scope>NUCLEOTIDE SEQUENCE [LARGE SCALE GENOMIC DNA]</scope>
    <source>
        <strain evidence="1 2">YC-JY1</strain>
    </source>
</reference>
<dbReference type="EMBL" id="CP047218">
    <property type="protein sequence ID" value="QHD67168.1"/>
    <property type="molecule type" value="Genomic_DNA"/>
</dbReference>
<proteinExistence type="predicted"/>
<gene>
    <name evidence="1" type="ORF">GS397_08925</name>
</gene>
<name>A0A6P1GFJ2_SPHYA</name>
<sequence length="45" mass="4852">MTLLLPTRHAELVSASIMPSGVVVRGEEWTLKQVQGDGQVFGLAE</sequence>
<accession>A0A6P1GFJ2</accession>
<dbReference type="AlphaFoldDB" id="A0A6P1GFJ2"/>